<feature type="transmembrane region" description="Helical" evidence="5">
    <location>
        <begin position="12"/>
        <end position="34"/>
    </location>
</feature>
<feature type="transmembrane region" description="Helical" evidence="5">
    <location>
        <begin position="239"/>
        <end position="261"/>
    </location>
</feature>
<dbReference type="Pfam" id="PF11845">
    <property type="entry name" value="Tll0287-like"/>
    <property type="match status" value="1"/>
</dbReference>
<keyword evidence="1 3" id="KW-0807">Transducer</keyword>
<comment type="similarity">
    <text evidence="2">Belongs to the methyl-accepting chemotaxis (MCP) protein family.</text>
</comment>
<feature type="domain" description="HAMP" evidence="7">
    <location>
        <begin position="263"/>
        <end position="315"/>
    </location>
</feature>
<evidence type="ECO:0000313" key="9">
    <source>
        <dbReference type="Proteomes" id="UP000001208"/>
    </source>
</evidence>
<protein>
    <submittedName>
        <fullName evidence="8">Methyl-accepting chemotaxis sensory transducer</fullName>
    </submittedName>
</protein>
<dbReference type="GO" id="GO:0007165">
    <property type="term" value="P:signal transduction"/>
    <property type="evidence" value="ECO:0007669"/>
    <property type="project" value="UniProtKB-KW"/>
</dbReference>
<evidence type="ECO:0000256" key="2">
    <source>
        <dbReference type="ARBA" id="ARBA00029447"/>
    </source>
</evidence>
<dbReference type="PANTHER" id="PTHR32089:SF112">
    <property type="entry name" value="LYSOZYME-LIKE PROTEIN-RELATED"/>
    <property type="match status" value="1"/>
</dbReference>
<dbReference type="Gene3D" id="1.10.287.950">
    <property type="entry name" value="Methyl-accepting chemotaxis protein"/>
    <property type="match status" value="1"/>
</dbReference>
<dbReference type="Pfam" id="PF00015">
    <property type="entry name" value="MCPsignal"/>
    <property type="match status" value="1"/>
</dbReference>
<dbReference type="RefSeq" id="WP_012500985.1">
    <property type="nucleotide sequence ID" value="NC_011026.1"/>
</dbReference>
<name>B3QXI8_CHLT3</name>
<dbReference type="Pfam" id="PF00672">
    <property type="entry name" value="HAMP"/>
    <property type="match status" value="1"/>
</dbReference>
<feature type="domain" description="Methyl-accepting transducer" evidence="6">
    <location>
        <begin position="348"/>
        <end position="584"/>
    </location>
</feature>
<dbReference type="GO" id="GO:0016020">
    <property type="term" value="C:membrane"/>
    <property type="evidence" value="ECO:0007669"/>
    <property type="project" value="InterPro"/>
</dbReference>
<dbReference type="InterPro" id="IPR003660">
    <property type="entry name" value="HAMP_dom"/>
</dbReference>
<dbReference type="Proteomes" id="UP000001208">
    <property type="component" value="Chromosome"/>
</dbReference>
<dbReference type="AlphaFoldDB" id="B3QXI8"/>
<keyword evidence="5" id="KW-1133">Transmembrane helix</keyword>
<dbReference type="SMART" id="SM00283">
    <property type="entry name" value="MA"/>
    <property type="match status" value="1"/>
</dbReference>
<keyword evidence="4" id="KW-0175">Coiled coil</keyword>
<dbReference type="PROSITE" id="PS50111">
    <property type="entry name" value="CHEMOTAXIS_TRANSDUC_2"/>
    <property type="match status" value="1"/>
</dbReference>
<evidence type="ECO:0000256" key="4">
    <source>
        <dbReference type="SAM" id="Coils"/>
    </source>
</evidence>
<dbReference type="InterPro" id="IPR021796">
    <property type="entry name" value="Tll0287-like_dom"/>
</dbReference>
<organism evidence="8 9">
    <name type="scientific">Chloroherpeton thalassium (strain ATCC 35110 / GB-78)</name>
    <dbReference type="NCBI Taxonomy" id="517418"/>
    <lineage>
        <taxon>Bacteria</taxon>
        <taxon>Pseudomonadati</taxon>
        <taxon>Chlorobiota</taxon>
        <taxon>Chlorobiia</taxon>
        <taxon>Chlorobiales</taxon>
        <taxon>Chloroherpetonaceae</taxon>
        <taxon>Chloroherpeton</taxon>
    </lineage>
</organism>
<dbReference type="Gene3D" id="6.10.340.10">
    <property type="match status" value="1"/>
</dbReference>
<evidence type="ECO:0000256" key="1">
    <source>
        <dbReference type="ARBA" id="ARBA00023224"/>
    </source>
</evidence>
<dbReference type="HOGENOM" id="CLU_417814_0_0_10"/>
<dbReference type="KEGG" id="cts:Ctha_2454"/>
<proteinExistence type="inferred from homology"/>
<keyword evidence="5" id="KW-0472">Membrane</keyword>
<keyword evidence="5" id="KW-0812">Transmembrane</keyword>
<dbReference type="CDD" id="cd06225">
    <property type="entry name" value="HAMP"/>
    <property type="match status" value="1"/>
</dbReference>
<dbReference type="eggNOG" id="COG0840">
    <property type="taxonomic scope" value="Bacteria"/>
</dbReference>
<dbReference type="InterPro" id="IPR004089">
    <property type="entry name" value="MCPsignal_dom"/>
</dbReference>
<dbReference type="STRING" id="517418.Ctha_2454"/>
<dbReference type="PANTHER" id="PTHR32089">
    <property type="entry name" value="METHYL-ACCEPTING CHEMOTAXIS PROTEIN MCPB"/>
    <property type="match status" value="1"/>
</dbReference>
<evidence type="ECO:0000256" key="3">
    <source>
        <dbReference type="PROSITE-ProRule" id="PRU00284"/>
    </source>
</evidence>
<dbReference type="OrthoDB" id="1123498at2"/>
<dbReference type="SMART" id="SM00304">
    <property type="entry name" value="HAMP"/>
    <property type="match status" value="2"/>
</dbReference>
<evidence type="ECO:0000313" key="8">
    <source>
        <dbReference type="EMBL" id="ACF14903.1"/>
    </source>
</evidence>
<reference evidence="8 9" key="1">
    <citation type="submission" date="2008-06" db="EMBL/GenBank/DDBJ databases">
        <title>Complete sequence of Chloroherpeton thalassium ATCC 35110.</title>
        <authorList>
            <consortium name="US DOE Joint Genome Institute"/>
            <person name="Lucas S."/>
            <person name="Copeland A."/>
            <person name="Lapidus A."/>
            <person name="Glavina del Rio T."/>
            <person name="Dalin E."/>
            <person name="Tice H."/>
            <person name="Bruce D."/>
            <person name="Goodwin L."/>
            <person name="Pitluck S."/>
            <person name="Schmutz J."/>
            <person name="Larimer F."/>
            <person name="Land M."/>
            <person name="Hauser L."/>
            <person name="Kyrpides N."/>
            <person name="Mikhailova N."/>
            <person name="Liu Z."/>
            <person name="Li T."/>
            <person name="Zhao F."/>
            <person name="Overmann J."/>
            <person name="Bryant D.A."/>
            <person name="Richardson P."/>
        </authorList>
    </citation>
    <scope>NUCLEOTIDE SEQUENCE [LARGE SCALE GENOMIC DNA]</scope>
    <source>
        <strain evidence="9">ATCC 35110 / GB-78</strain>
    </source>
</reference>
<dbReference type="EMBL" id="CP001100">
    <property type="protein sequence ID" value="ACF14903.1"/>
    <property type="molecule type" value="Genomic_DNA"/>
</dbReference>
<feature type="coiled-coil region" evidence="4">
    <location>
        <begin position="611"/>
        <end position="645"/>
    </location>
</feature>
<dbReference type="PROSITE" id="PS50885">
    <property type="entry name" value="HAMP"/>
    <property type="match status" value="1"/>
</dbReference>
<evidence type="ECO:0000259" key="6">
    <source>
        <dbReference type="PROSITE" id="PS50111"/>
    </source>
</evidence>
<gene>
    <name evidence="8" type="ordered locus">Ctha_2454</name>
</gene>
<keyword evidence="9" id="KW-1185">Reference proteome</keyword>
<evidence type="ECO:0000256" key="5">
    <source>
        <dbReference type="SAM" id="Phobius"/>
    </source>
</evidence>
<accession>B3QXI8</accession>
<sequence>MSNHLTARLDKKIVITFSVVLSVVVVLTSIFFYVRQVRQLDEQLKEHAVRIAQKTYGELYYNSMLFEKNRIQITEESTELLNLIHDHAFINRASLDSTQKMDEYVEKIGQNVVLEKEPSLNYRNPLNKPDEFEERILREFEKSMLSAKDASTGEIDMAVVDELPVWEKTDVAGEPAYRFMYPLLAKEHCLYCHGERDAAPQFISETYSNGFGYSKNDLMGAISLVLPAKAVDDTAFHDLIYTILIGLVAIGSSIALIYYLFQRKLAEPLQKTIRSARSVSQGNLSEKVSYEQHDEIGELVDSFNIMVDAVKEAVRDITDLTMRLNQVSLDISNTATGVLKSAENQTVLVHEITQIMDKMEATATLIIEDMQGLTINVRETRTSIEDLSGTVQEAARNIQEANQVFSQVIHEIQEGRFAIEQVNLSMVGISDKLEGLHLQVQQFDRATRDISSIVESAARTAKQTNLLAVNASIESAIAGEAGKGFKVVANEIRSLAEESTTASQQIKDMVFNIRRDAQKVQDTVIETNQSARDSVATVSDAEKSLDKITQYYSRSSAIMSRLSNLVDTQMRSSQQVTMKTSDMNIRTSQVVEQADTQKALGKKVTSVVRSLSETALRNKESSQEIAQLTQELINQAEQLQSAVRRFKLTETPQLFG</sequence>
<dbReference type="SUPFAM" id="SSF58104">
    <property type="entry name" value="Methyl-accepting chemotaxis protein (MCP) signaling domain"/>
    <property type="match status" value="1"/>
</dbReference>
<evidence type="ECO:0000259" key="7">
    <source>
        <dbReference type="PROSITE" id="PS50885"/>
    </source>
</evidence>